<feature type="compositionally biased region" description="Gly residues" evidence="1">
    <location>
        <begin position="73"/>
        <end position="89"/>
    </location>
</feature>
<accession>A0A7S0SLL6</accession>
<dbReference type="GO" id="GO:0080147">
    <property type="term" value="P:root hair cell development"/>
    <property type="evidence" value="ECO:0007669"/>
    <property type="project" value="InterPro"/>
</dbReference>
<dbReference type="InterPro" id="IPR044290">
    <property type="entry name" value="RRA1/2/3"/>
</dbReference>
<protein>
    <recommendedName>
        <fullName evidence="2">Nucleotide-diphospho-sugar transferase domain-containing protein</fullName>
    </recommendedName>
</protein>
<dbReference type="Pfam" id="PF03407">
    <property type="entry name" value="Nucleotid_trans"/>
    <property type="match status" value="1"/>
</dbReference>
<feature type="compositionally biased region" description="Polar residues" evidence="1">
    <location>
        <begin position="97"/>
        <end position="109"/>
    </location>
</feature>
<name>A0A7S0SLL6_9CHLO</name>
<evidence type="ECO:0000313" key="3">
    <source>
        <dbReference type="EMBL" id="CAD8709237.1"/>
    </source>
</evidence>
<dbReference type="EMBL" id="HBFC01019868">
    <property type="protein sequence ID" value="CAD8709237.1"/>
    <property type="molecule type" value="Transcribed_RNA"/>
</dbReference>
<evidence type="ECO:0000256" key="1">
    <source>
        <dbReference type="SAM" id="MobiDB-lite"/>
    </source>
</evidence>
<proteinExistence type="predicted"/>
<reference evidence="3" key="1">
    <citation type="submission" date="2021-01" db="EMBL/GenBank/DDBJ databases">
        <authorList>
            <person name="Corre E."/>
            <person name="Pelletier E."/>
            <person name="Niang G."/>
            <person name="Scheremetjew M."/>
            <person name="Finn R."/>
            <person name="Kale V."/>
            <person name="Holt S."/>
            <person name="Cochrane G."/>
            <person name="Meng A."/>
            <person name="Brown T."/>
            <person name="Cohen L."/>
        </authorList>
    </citation>
    <scope>NUCLEOTIDE SEQUENCE</scope>
    <source>
        <strain evidence="3">SL-175</strain>
    </source>
</reference>
<dbReference type="InterPro" id="IPR005069">
    <property type="entry name" value="Nucl-diP-sugar_transferase"/>
</dbReference>
<dbReference type="GO" id="GO:0016757">
    <property type="term" value="F:glycosyltransferase activity"/>
    <property type="evidence" value="ECO:0007669"/>
    <property type="project" value="InterPro"/>
</dbReference>
<feature type="domain" description="Nucleotide-diphospho-sugar transferase" evidence="2">
    <location>
        <begin position="567"/>
        <end position="812"/>
    </location>
</feature>
<organism evidence="3">
    <name type="scientific">Mantoniella antarctica</name>
    <dbReference type="NCBI Taxonomy" id="81844"/>
    <lineage>
        <taxon>Eukaryota</taxon>
        <taxon>Viridiplantae</taxon>
        <taxon>Chlorophyta</taxon>
        <taxon>Mamiellophyceae</taxon>
        <taxon>Mamiellales</taxon>
        <taxon>Mamiellaceae</taxon>
        <taxon>Mantoniella</taxon>
    </lineage>
</organism>
<sequence length="963" mass="101124">MASSQRVRSRRSALVRLILVGALAFGVLHNLLAIHNKKQHALARSLADIVAANSLGRVRKSEMDAELFDNNAFGGGGEGGKSDRGGSGSGVAASASTGKQTSAQAISPVSSSSSSSSPLTPIRGGAVSVPPGWTDRQQSAGARRNAELDAECSTGGAHADDGGRAISSVAPMYATTPSSVPSRECTNAETIPGLCRALATLLPPSSSSSGGGEERAVLLAFSSDGNPQEAVKAARATADNTGACAVIVVAGDEATAIAAAAAGVPHIRPDCGGGDAPCHRPQFAAAASVLALGADVLLVSHGVKLRGPNPLRNVPVPRGADVEGITAQESSYGQVVGMHDPAMGWSAYSQSMAVPHLLSSLVLMHATQESVRLAQWLGGGASGGDDGSSDSDVALSDELLMPAHDARQRSGATFRVLPTKCFKGPRGGGAVADAAAGFPSEPWYGAGGGGGITQRLSGENANKILTTQTFDQARGAVLRDGPIGDANIDGNCAAIAPGERVGPAPRPLRYIATPGDEWPVSCGGDLASLCDVVRRVAVKRQVLAAVSNSNILYMLGLFLDGIASANITNTVVVALDKKTADWCKGRGVAYYHRELTSLTGSTDNHATSGLKFQVLREFLTVGTSVLLSDVDVVWMRNPFGGSRLVVPPVPSDPGRYHQDQPAIYGDSDVEGMTDGWDDVSAYGFEFAGLGGTPMRRLAARNSGLFYLAATREALRMVTRLAERMRTERNTWDQTAYNEEQVWLWSSNHGGGPAGGPAPAGISTRVMNYACFQNTKYLFRYMRYDAQLYNGTAGRSLRPVSVHINYHPEKPQRMVTLIAQYLKGERDAISVWHWGEGMTFAKPCVARPGEDRLQGADLIQGSRLAQRVVDRVGEMGKSGIQHGTWAGIHGFKPRADGTLQTPWGEGKWGVIPPGESEGKDRLFVDFFSAKHMVEDKEQAQSGAAGELHLTSTRCNDGEKVTVIL</sequence>
<evidence type="ECO:0000259" key="2">
    <source>
        <dbReference type="Pfam" id="PF03407"/>
    </source>
</evidence>
<dbReference type="PANTHER" id="PTHR46581">
    <property type="entry name" value="ARABINOSYLTRANSFERASE RRA3"/>
    <property type="match status" value="1"/>
</dbReference>
<gene>
    <name evidence="3" type="ORF">MANT1106_LOCUS11920</name>
</gene>
<dbReference type="PANTHER" id="PTHR46581:SF3">
    <property type="entry name" value="ARABINOSYLTRANSFERASE RRA3"/>
    <property type="match status" value="1"/>
</dbReference>
<dbReference type="AlphaFoldDB" id="A0A7S0SLL6"/>
<feature type="region of interest" description="Disordered" evidence="1">
    <location>
        <begin position="71"/>
        <end position="161"/>
    </location>
</feature>